<name>T1SRJ8_9REOV</name>
<protein>
    <submittedName>
        <fullName evidence="1">NS4 protein</fullName>
    </submittedName>
</protein>
<evidence type="ECO:0000313" key="2">
    <source>
        <dbReference type="Proteomes" id="UP000146054"/>
    </source>
</evidence>
<dbReference type="GeneID" id="37618677"/>
<evidence type="ECO:0000313" key="1">
    <source>
        <dbReference type="EMBL" id="AGT51063.1"/>
    </source>
</evidence>
<dbReference type="Proteomes" id="UP000146054">
    <property type="component" value="Genome"/>
</dbReference>
<dbReference type="RefSeq" id="YP_009507679.1">
    <property type="nucleotide sequence ID" value="NC_038567.1"/>
</dbReference>
<accession>T1SRJ8</accession>
<proteinExistence type="predicted"/>
<organism evidence="1 2">
    <name type="scientific">Corriparta virus</name>
    <dbReference type="NCBI Taxonomy" id="40053"/>
    <lineage>
        <taxon>Viruses</taxon>
        <taxon>Riboviria</taxon>
        <taxon>Orthornavirae</taxon>
        <taxon>Duplornaviricota</taxon>
        <taxon>Resentoviricetes</taxon>
        <taxon>Reovirales</taxon>
        <taxon>Sedoreoviridae</taxon>
        <taxon>Orbivirus</taxon>
        <taxon>Orbivirus alphamitchellense</taxon>
    </lineage>
</organism>
<dbReference type="KEGG" id="vg:37618677"/>
<reference evidence="1 2" key="1">
    <citation type="journal article" date="2013" name="PLoS ONE">
        <title>Full Genome Sequencing of Corriparta Virus, Identifies California Mosquito Pool Virus as a Member of the Corriparta virus Species.</title>
        <authorList>
            <person name="Belaganahalli M.N."/>
            <person name="Maan S."/>
            <person name="Maan N.S."/>
            <person name="Nomikou K."/>
            <person name="Guimera M."/>
            <person name="Brownlie J."/>
            <person name="Tesh R."/>
            <person name="Attoui H."/>
            <person name="Mertens P.P."/>
        </authorList>
    </citation>
    <scope>NUCLEOTIDE SEQUENCE [LARGE SCALE GENOMIC DNA]</scope>
    <source>
        <strain evidence="1 2">AUS1960/01</strain>
    </source>
</reference>
<keyword evidence="2" id="KW-1185">Reference proteome</keyword>
<sequence length="152" mass="18374">MDGFQHLQWLKRELTTVFPEADPMQYEEQIEIAAAMKNPRRHTVDQLLPQMYYYPPEREDVIKTMLRQRIGMLKMVLEEMLQLLHLTQKWDPTEMRGKLRTSETLVRSVQKVMFGTTWDYVPSAEMPPIEEVPRMKRKTEMLEHEHLEKRWC</sequence>
<dbReference type="EMBL" id="KC853050">
    <property type="protein sequence ID" value="AGT51063.1"/>
    <property type="molecule type" value="Genomic_RNA"/>
</dbReference>